<keyword evidence="3" id="KW-1185">Reference proteome</keyword>
<organism evidence="2 3">
    <name type="scientific">Thermomonospora echinospora</name>
    <dbReference type="NCBI Taxonomy" id="1992"/>
    <lineage>
        <taxon>Bacteria</taxon>
        <taxon>Bacillati</taxon>
        <taxon>Actinomycetota</taxon>
        <taxon>Actinomycetes</taxon>
        <taxon>Streptosporangiales</taxon>
        <taxon>Thermomonosporaceae</taxon>
        <taxon>Thermomonospora</taxon>
    </lineage>
</organism>
<dbReference type="InterPro" id="IPR050266">
    <property type="entry name" value="AB_hydrolase_sf"/>
</dbReference>
<evidence type="ECO:0000313" key="3">
    <source>
        <dbReference type="Proteomes" id="UP000236723"/>
    </source>
</evidence>
<accession>A0A1H6E7E5</accession>
<dbReference type="PANTHER" id="PTHR43798:SF5">
    <property type="entry name" value="MONOACYLGLYCEROL LIPASE ABHD6"/>
    <property type="match status" value="1"/>
</dbReference>
<sequence>MSQNGDTRRDGTFVDLAGERIHLVQTGPPDAPPVLLTSGLGGAWFDWEPVIEALEGNRVLCFDRPGTGLSPAAHSRPSLRREVRLLAALARWAGPPVTVVAHSMAGFQAEALARVHPRLVRGLVLLDPSYETSPWSGVRISAAMQPVLQVAGRAFGLTGIPWLTAPRARRSLLRFTSRRKPPVPDKTVRAVYGRGTVLGTLLAENAAYREMAADVLALRKRLPFPPVPLVVLTALADLGDGEKAAGWTADHRELAAMSPYGRQVDLPDALHLVQLDRPDAVAEAVAEVIAGVPADEDGPQ</sequence>
<dbReference type="Proteomes" id="UP000236723">
    <property type="component" value="Unassembled WGS sequence"/>
</dbReference>
<reference evidence="3" key="1">
    <citation type="submission" date="2016-10" db="EMBL/GenBank/DDBJ databases">
        <authorList>
            <person name="Varghese N."/>
            <person name="Submissions S."/>
        </authorList>
    </citation>
    <scope>NUCLEOTIDE SEQUENCE [LARGE SCALE GENOMIC DNA]</scope>
    <source>
        <strain evidence="3">DSM 43163</strain>
    </source>
</reference>
<dbReference type="EMBL" id="FNVO01000037">
    <property type="protein sequence ID" value="SEG93183.1"/>
    <property type="molecule type" value="Genomic_DNA"/>
</dbReference>
<feature type="domain" description="AB hydrolase-1" evidence="1">
    <location>
        <begin position="34"/>
        <end position="284"/>
    </location>
</feature>
<dbReference type="Gene3D" id="3.40.50.1820">
    <property type="entry name" value="alpha/beta hydrolase"/>
    <property type="match status" value="1"/>
</dbReference>
<gene>
    <name evidence="2" type="ORF">SAMN04489712_13737</name>
</gene>
<dbReference type="InterPro" id="IPR029058">
    <property type="entry name" value="AB_hydrolase_fold"/>
</dbReference>
<dbReference type="OrthoDB" id="7185741at2"/>
<evidence type="ECO:0000313" key="2">
    <source>
        <dbReference type="EMBL" id="SEG93183.1"/>
    </source>
</evidence>
<proteinExistence type="predicted"/>
<dbReference type="GO" id="GO:0016020">
    <property type="term" value="C:membrane"/>
    <property type="evidence" value="ECO:0007669"/>
    <property type="project" value="TreeGrafter"/>
</dbReference>
<evidence type="ECO:0000259" key="1">
    <source>
        <dbReference type="Pfam" id="PF12697"/>
    </source>
</evidence>
<dbReference type="GO" id="GO:0046464">
    <property type="term" value="P:acylglycerol catabolic process"/>
    <property type="evidence" value="ECO:0007669"/>
    <property type="project" value="TreeGrafter"/>
</dbReference>
<dbReference type="SUPFAM" id="SSF53474">
    <property type="entry name" value="alpha/beta-Hydrolases"/>
    <property type="match status" value="1"/>
</dbReference>
<protein>
    <submittedName>
        <fullName evidence="2">Pimeloyl-ACP methyl ester carboxylesterase</fullName>
    </submittedName>
</protein>
<dbReference type="AlphaFoldDB" id="A0A1H6E7E5"/>
<dbReference type="Pfam" id="PF12697">
    <property type="entry name" value="Abhydrolase_6"/>
    <property type="match status" value="1"/>
</dbReference>
<name>A0A1H6E7E5_9ACTN</name>
<dbReference type="PANTHER" id="PTHR43798">
    <property type="entry name" value="MONOACYLGLYCEROL LIPASE"/>
    <property type="match status" value="1"/>
</dbReference>
<dbReference type="InterPro" id="IPR000073">
    <property type="entry name" value="AB_hydrolase_1"/>
</dbReference>
<dbReference type="GO" id="GO:0047372">
    <property type="term" value="F:monoacylglycerol lipase activity"/>
    <property type="evidence" value="ECO:0007669"/>
    <property type="project" value="TreeGrafter"/>
</dbReference>
<dbReference type="RefSeq" id="WP_103944591.1">
    <property type="nucleotide sequence ID" value="NZ_FNVO01000037.1"/>
</dbReference>